<dbReference type="Pfam" id="PF00122">
    <property type="entry name" value="E1-E2_ATPase"/>
    <property type="match status" value="1"/>
</dbReference>
<evidence type="ECO:0000256" key="1">
    <source>
        <dbReference type="ARBA" id="ARBA00004127"/>
    </source>
</evidence>
<evidence type="ECO:0000313" key="13">
    <source>
        <dbReference type="Proteomes" id="UP000315252"/>
    </source>
</evidence>
<evidence type="ECO:0000256" key="10">
    <source>
        <dbReference type="RuleBase" id="RU362081"/>
    </source>
</evidence>
<keyword evidence="4 10" id="KW-0479">Metal-binding</keyword>
<dbReference type="NCBIfam" id="TIGR01511">
    <property type="entry name" value="ATPase-IB1_Cu"/>
    <property type="match status" value="1"/>
</dbReference>
<keyword evidence="3 10" id="KW-0812">Transmembrane</keyword>
<dbReference type="GO" id="GO:0005524">
    <property type="term" value="F:ATP binding"/>
    <property type="evidence" value="ECO:0007669"/>
    <property type="project" value="UniProtKB-UniRule"/>
</dbReference>
<keyword evidence="5 10" id="KW-0547">Nucleotide-binding</keyword>
<name>A0A545T5S0_9PROT</name>
<proteinExistence type="inferred from homology"/>
<dbReference type="PRINTS" id="PR00943">
    <property type="entry name" value="CUATPASE"/>
</dbReference>
<dbReference type="GO" id="GO:0005886">
    <property type="term" value="C:plasma membrane"/>
    <property type="evidence" value="ECO:0007669"/>
    <property type="project" value="UniProtKB-SubCell"/>
</dbReference>
<dbReference type="Gene3D" id="3.30.70.100">
    <property type="match status" value="1"/>
</dbReference>
<dbReference type="InterPro" id="IPR023299">
    <property type="entry name" value="ATPase_P-typ_cyto_dom_N"/>
</dbReference>
<dbReference type="Proteomes" id="UP000315252">
    <property type="component" value="Unassembled WGS sequence"/>
</dbReference>
<keyword evidence="13" id="KW-1185">Reference proteome</keyword>
<feature type="transmembrane region" description="Helical" evidence="10">
    <location>
        <begin position="353"/>
        <end position="373"/>
    </location>
</feature>
<evidence type="ECO:0000256" key="6">
    <source>
        <dbReference type="ARBA" id="ARBA00022840"/>
    </source>
</evidence>
<dbReference type="InterPro" id="IPR006121">
    <property type="entry name" value="HMA_dom"/>
</dbReference>
<feature type="transmembrane region" description="Helical" evidence="10">
    <location>
        <begin position="325"/>
        <end position="347"/>
    </location>
</feature>
<dbReference type="SFLD" id="SFLDF00027">
    <property type="entry name" value="p-type_atpase"/>
    <property type="match status" value="1"/>
</dbReference>
<feature type="transmembrane region" description="Helical" evidence="10">
    <location>
        <begin position="75"/>
        <end position="95"/>
    </location>
</feature>
<dbReference type="SFLD" id="SFLDG00002">
    <property type="entry name" value="C1.7:_P-type_atpase_like"/>
    <property type="match status" value="1"/>
</dbReference>
<keyword evidence="7" id="KW-1278">Translocase</keyword>
<evidence type="ECO:0000256" key="2">
    <source>
        <dbReference type="ARBA" id="ARBA00006024"/>
    </source>
</evidence>
<dbReference type="GO" id="GO:0043682">
    <property type="term" value="F:P-type divalent copper transporter activity"/>
    <property type="evidence" value="ECO:0007669"/>
    <property type="project" value="TreeGrafter"/>
</dbReference>
<dbReference type="InterPro" id="IPR023298">
    <property type="entry name" value="ATPase_P-typ_TM_dom_sf"/>
</dbReference>
<feature type="transmembrane region" description="Helical" evidence="10">
    <location>
        <begin position="666"/>
        <end position="685"/>
    </location>
</feature>
<feature type="transmembrane region" description="Helical" evidence="10">
    <location>
        <begin position="101"/>
        <end position="119"/>
    </location>
</feature>
<dbReference type="InterPro" id="IPR018303">
    <property type="entry name" value="ATPase_P-typ_P_site"/>
</dbReference>
<dbReference type="CDD" id="cd02094">
    <property type="entry name" value="P-type_ATPase_Cu-like"/>
    <property type="match status" value="1"/>
</dbReference>
<evidence type="ECO:0000256" key="4">
    <source>
        <dbReference type="ARBA" id="ARBA00022723"/>
    </source>
</evidence>
<feature type="transmembrane region" description="Helical" evidence="10">
    <location>
        <begin position="140"/>
        <end position="160"/>
    </location>
</feature>
<evidence type="ECO:0000256" key="5">
    <source>
        <dbReference type="ARBA" id="ARBA00022741"/>
    </source>
</evidence>
<dbReference type="GO" id="GO:0005507">
    <property type="term" value="F:copper ion binding"/>
    <property type="evidence" value="ECO:0007669"/>
    <property type="project" value="TreeGrafter"/>
</dbReference>
<evidence type="ECO:0000256" key="9">
    <source>
        <dbReference type="ARBA" id="ARBA00023136"/>
    </source>
</evidence>
<gene>
    <name evidence="12" type="ORF">FKG95_25995</name>
</gene>
<dbReference type="PANTHER" id="PTHR43520:SF8">
    <property type="entry name" value="P-TYPE CU(+) TRANSPORTER"/>
    <property type="match status" value="1"/>
</dbReference>
<evidence type="ECO:0000256" key="8">
    <source>
        <dbReference type="ARBA" id="ARBA00022989"/>
    </source>
</evidence>
<dbReference type="EMBL" id="VHSH01000012">
    <property type="protein sequence ID" value="TQV72564.1"/>
    <property type="molecule type" value="Genomic_DNA"/>
</dbReference>
<keyword evidence="6 10" id="KW-0067">ATP-binding</keyword>
<evidence type="ECO:0000259" key="11">
    <source>
        <dbReference type="PROSITE" id="PS50846"/>
    </source>
</evidence>
<dbReference type="PANTHER" id="PTHR43520">
    <property type="entry name" value="ATP7, ISOFORM B"/>
    <property type="match status" value="1"/>
</dbReference>
<dbReference type="Gene3D" id="3.40.1110.10">
    <property type="entry name" value="Calcium-transporting ATPase, cytoplasmic domain N"/>
    <property type="match status" value="1"/>
</dbReference>
<dbReference type="OrthoDB" id="9760802at2"/>
<dbReference type="InterPro" id="IPR023214">
    <property type="entry name" value="HAD_sf"/>
</dbReference>
<dbReference type="PROSITE" id="PS00154">
    <property type="entry name" value="ATPASE_E1_E2"/>
    <property type="match status" value="1"/>
</dbReference>
<dbReference type="FunFam" id="2.70.150.10:FF:000002">
    <property type="entry name" value="Copper-transporting ATPase 1, putative"/>
    <property type="match status" value="1"/>
</dbReference>
<dbReference type="InterPro" id="IPR008250">
    <property type="entry name" value="ATPase_P-typ_transduc_dom_A_sf"/>
</dbReference>
<dbReference type="PROSITE" id="PS50846">
    <property type="entry name" value="HMA_2"/>
    <property type="match status" value="1"/>
</dbReference>
<dbReference type="InterPro" id="IPR027256">
    <property type="entry name" value="P-typ_ATPase_IB"/>
</dbReference>
<dbReference type="SFLD" id="SFLDS00003">
    <property type="entry name" value="Haloacid_Dehalogenase"/>
    <property type="match status" value="1"/>
</dbReference>
<dbReference type="InterPro" id="IPR036163">
    <property type="entry name" value="HMA_dom_sf"/>
</dbReference>
<comment type="similarity">
    <text evidence="2 10">Belongs to the cation transport ATPase (P-type) (TC 3.A.3) family. Type IB subfamily.</text>
</comment>
<evidence type="ECO:0000256" key="7">
    <source>
        <dbReference type="ARBA" id="ARBA00022967"/>
    </source>
</evidence>
<dbReference type="SUPFAM" id="SSF81665">
    <property type="entry name" value="Calcium ATPase, transmembrane domain M"/>
    <property type="match status" value="1"/>
</dbReference>
<sequence length="715" mass="74369">MTCSNCAQRVEKALRKVPGVLSADVNFALEKADVTGSVDRATLVESVRAAGYAAVEPDVSAGNVGAQTAGLSSELWQLVIAGLITVPFMAHMFLMMAGSDWGLSGWMQFVLASPVQFWIGKRFYLGAWSALRAGAANMDVLVALGTSAAFFYSLAVLLSAEGLLPPALADGHLYFEAAVIVITLILAGKLLEARAKRSTASAIRELMALRPDTARVQRGGAEVVLPIAEVQRGDVIVVKPGEKIPVDGEVVEGSSDVDEALVTGESLPVLRAEGAAVIGGSLNGSGLLKLEARAVGEDSTLARIIRLVERAQSGKAPVQQLVDRISAVFVPVIVLIAVATLAGWLLAGAGFETALVAAVSVLVIACPCALGLATPTAIVAGTGAAAKAGILIKDVEALEHANRVTTVAFDKTGTVTEGLPAISDGATTDEDHLSLLQLAASAQRGSEHPLAKAFLRRAEEEALELLPVTAFESRPGRGILARVGNQALTIGNPAMMAEAGIALDALKPQGDRMAARGETPVFVAVDGSLRGVFALSDPLRETSAEAISHLQETGVRTLMLSGDNQTVVDLISRNLGVDRALGPLRPEDKVAELSRLRAEGQVVAMVGDGVNDAPALAEADLGIAMGSGSDVAMETASITLMRPDPRLVSAALRVARATIVKIRQNLFWAFIYNLICIPLAVSGLLNPAFAGAAMAFSSVSVVTNSLFLKRWKSGL</sequence>
<feature type="transmembrane region" description="Helical" evidence="10">
    <location>
        <begin position="691"/>
        <end position="708"/>
    </location>
</feature>
<dbReference type="SUPFAM" id="SSF55008">
    <property type="entry name" value="HMA, heavy metal-associated domain"/>
    <property type="match status" value="1"/>
</dbReference>
<dbReference type="NCBIfam" id="TIGR01525">
    <property type="entry name" value="ATPase-IB_hvy"/>
    <property type="match status" value="1"/>
</dbReference>
<dbReference type="Pfam" id="PF00403">
    <property type="entry name" value="HMA"/>
    <property type="match status" value="1"/>
</dbReference>
<organism evidence="12 13">
    <name type="scientific">Denitrobaculum tricleocarpae</name>
    <dbReference type="NCBI Taxonomy" id="2591009"/>
    <lineage>
        <taxon>Bacteria</taxon>
        <taxon>Pseudomonadati</taxon>
        <taxon>Pseudomonadota</taxon>
        <taxon>Alphaproteobacteria</taxon>
        <taxon>Rhodospirillales</taxon>
        <taxon>Rhodospirillaceae</taxon>
        <taxon>Denitrobaculum</taxon>
    </lineage>
</organism>
<dbReference type="AlphaFoldDB" id="A0A545T5S0"/>
<dbReference type="SUPFAM" id="SSF56784">
    <property type="entry name" value="HAD-like"/>
    <property type="match status" value="1"/>
</dbReference>
<dbReference type="InterPro" id="IPR059000">
    <property type="entry name" value="ATPase_P-type_domA"/>
</dbReference>
<keyword evidence="10" id="KW-1003">Cell membrane</keyword>
<dbReference type="InterPro" id="IPR036412">
    <property type="entry name" value="HAD-like_sf"/>
</dbReference>
<feature type="transmembrane region" description="Helical" evidence="10">
    <location>
        <begin position="172"/>
        <end position="191"/>
    </location>
</feature>
<dbReference type="CDD" id="cd00371">
    <property type="entry name" value="HMA"/>
    <property type="match status" value="1"/>
</dbReference>
<dbReference type="InterPro" id="IPR001757">
    <property type="entry name" value="P_typ_ATPase"/>
</dbReference>
<dbReference type="Gene3D" id="2.70.150.10">
    <property type="entry name" value="Calcium-transporting ATPase, cytoplasmic transduction domain A"/>
    <property type="match status" value="1"/>
</dbReference>
<keyword evidence="9 10" id="KW-0472">Membrane</keyword>
<dbReference type="PRINTS" id="PR00119">
    <property type="entry name" value="CATATPASE"/>
</dbReference>
<dbReference type="NCBIfam" id="TIGR01494">
    <property type="entry name" value="ATPase_P-type"/>
    <property type="match status" value="1"/>
</dbReference>
<feature type="domain" description="HMA" evidence="11">
    <location>
        <begin position="1"/>
        <end position="55"/>
    </location>
</feature>
<protein>
    <submittedName>
        <fullName evidence="12">Copper-translocating P-type ATPase</fullName>
    </submittedName>
</protein>
<evidence type="ECO:0000313" key="12">
    <source>
        <dbReference type="EMBL" id="TQV72564.1"/>
    </source>
</evidence>
<dbReference type="SUPFAM" id="SSF81653">
    <property type="entry name" value="Calcium ATPase, transduction domain A"/>
    <property type="match status" value="1"/>
</dbReference>
<keyword evidence="8 10" id="KW-1133">Transmembrane helix</keyword>
<reference evidence="12 13" key="1">
    <citation type="submission" date="2019-06" db="EMBL/GenBank/DDBJ databases">
        <title>Whole genome sequence for Rhodospirillaceae sp. R148.</title>
        <authorList>
            <person name="Wang G."/>
        </authorList>
    </citation>
    <scope>NUCLEOTIDE SEQUENCE [LARGE SCALE GENOMIC DNA]</scope>
    <source>
        <strain evidence="12 13">R148</strain>
    </source>
</reference>
<comment type="subcellular location">
    <subcellularLocation>
        <location evidence="10">Cell membrane</location>
    </subcellularLocation>
    <subcellularLocation>
        <location evidence="1">Endomembrane system</location>
        <topology evidence="1">Multi-pass membrane protein</topology>
    </subcellularLocation>
</comment>
<dbReference type="Pfam" id="PF00702">
    <property type="entry name" value="Hydrolase"/>
    <property type="match status" value="1"/>
</dbReference>
<accession>A0A545T5S0</accession>
<dbReference type="GO" id="GO:0012505">
    <property type="term" value="C:endomembrane system"/>
    <property type="evidence" value="ECO:0007669"/>
    <property type="project" value="UniProtKB-SubCell"/>
</dbReference>
<dbReference type="Gene3D" id="3.40.50.1000">
    <property type="entry name" value="HAD superfamily/HAD-like"/>
    <property type="match status" value="1"/>
</dbReference>
<dbReference type="InterPro" id="IPR044492">
    <property type="entry name" value="P_typ_ATPase_HD_dom"/>
</dbReference>
<comment type="caution">
    <text evidence="12">The sequence shown here is derived from an EMBL/GenBank/DDBJ whole genome shotgun (WGS) entry which is preliminary data.</text>
</comment>
<evidence type="ECO:0000256" key="3">
    <source>
        <dbReference type="ARBA" id="ARBA00022692"/>
    </source>
</evidence>
<dbReference type="GO" id="GO:0016887">
    <property type="term" value="F:ATP hydrolysis activity"/>
    <property type="evidence" value="ECO:0007669"/>
    <property type="project" value="InterPro"/>
</dbReference>
<dbReference type="GO" id="GO:0055070">
    <property type="term" value="P:copper ion homeostasis"/>
    <property type="evidence" value="ECO:0007669"/>
    <property type="project" value="TreeGrafter"/>
</dbReference>
<dbReference type="PROSITE" id="PS01229">
    <property type="entry name" value="COF_2"/>
    <property type="match status" value="1"/>
</dbReference>